<dbReference type="AlphaFoldDB" id="A0A5J4TC90"/>
<gene>
    <name evidence="1" type="ORF">EZS28_049368</name>
</gene>
<comment type="caution">
    <text evidence="1">The sequence shown here is derived from an EMBL/GenBank/DDBJ whole genome shotgun (WGS) entry which is preliminary data.</text>
</comment>
<protein>
    <submittedName>
        <fullName evidence="1">Uncharacterized protein</fullName>
    </submittedName>
</protein>
<dbReference type="Proteomes" id="UP000324800">
    <property type="component" value="Unassembled WGS sequence"/>
</dbReference>
<accession>A0A5J4TC90</accession>
<organism evidence="1 2">
    <name type="scientific">Streblomastix strix</name>
    <dbReference type="NCBI Taxonomy" id="222440"/>
    <lineage>
        <taxon>Eukaryota</taxon>
        <taxon>Metamonada</taxon>
        <taxon>Preaxostyla</taxon>
        <taxon>Oxymonadida</taxon>
        <taxon>Streblomastigidae</taxon>
        <taxon>Streblomastix</taxon>
    </lineage>
</organism>
<reference evidence="1 2" key="1">
    <citation type="submission" date="2019-03" db="EMBL/GenBank/DDBJ databases">
        <title>Single cell metagenomics reveals metabolic interactions within the superorganism composed of flagellate Streblomastix strix and complex community of Bacteroidetes bacteria on its surface.</title>
        <authorList>
            <person name="Treitli S.C."/>
            <person name="Kolisko M."/>
            <person name="Husnik F."/>
            <person name="Keeling P."/>
            <person name="Hampl V."/>
        </authorList>
    </citation>
    <scope>NUCLEOTIDE SEQUENCE [LARGE SCALE GENOMIC DNA]</scope>
    <source>
        <strain evidence="1">ST1C</strain>
    </source>
</reference>
<name>A0A5J4TC90_9EUKA</name>
<sequence>MIANNKKMKNMGVKNKQVADVFIFAQEDEEGKGYRTGFGVKLFEDVDPEDAGVYYWLDGQQEDRVAFIFYELG</sequence>
<dbReference type="EMBL" id="SNRW01035165">
    <property type="protein sequence ID" value="KAA6355105.1"/>
    <property type="molecule type" value="Genomic_DNA"/>
</dbReference>
<evidence type="ECO:0000313" key="1">
    <source>
        <dbReference type="EMBL" id="KAA6355105.1"/>
    </source>
</evidence>
<proteinExistence type="predicted"/>
<evidence type="ECO:0000313" key="2">
    <source>
        <dbReference type="Proteomes" id="UP000324800"/>
    </source>
</evidence>